<feature type="compositionally biased region" description="Basic and acidic residues" evidence="1">
    <location>
        <begin position="218"/>
        <end position="227"/>
    </location>
</feature>
<dbReference type="GO" id="GO:0005634">
    <property type="term" value="C:nucleus"/>
    <property type="evidence" value="ECO:0007669"/>
    <property type="project" value="TreeGrafter"/>
</dbReference>
<name>A0A7R8WK49_9CRUS</name>
<dbReference type="InterPro" id="IPR026680">
    <property type="entry name" value="CCDC137"/>
</dbReference>
<reference evidence="2" key="1">
    <citation type="submission" date="2020-11" db="EMBL/GenBank/DDBJ databases">
        <authorList>
            <person name="Tran Van P."/>
        </authorList>
    </citation>
    <scope>NUCLEOTIDE SEQUENCE</scope>
</reference>
<feature type="compositionally biased region" description="Basic residues" evidence="1">
    <location>
        <begin position="243"/>
        <end position="259"/>
    </location>
</feature>
<feature type="region of interest" description="Disordered" evidence="1">
    <location>
        <begin position="207"/>
        <end position="316"/>
    </location>
</feature>
<sequence length="316" mass="36807">MRARKQRPLSQQKWKKNLSHQELRKELKSQPRKPLGKPMKKKHRKIRDVHDLERSWEISSVPSASAPTKGSEEKLPRSIRDIQRFQEWEKNRQKNTKKKKQIGVVDKMDPLQKGMTRPLKPIPVFEQRSGETNQRFKTRVHFMTNINPSIPISHPFRSPQAFLAQADYERKYDVDLWTDVDTGHVDMTKRPTTDAEEVNAEIATMMSIPGRPALGGKLRKELKETEKKQKKKRDVNAPQGKDGKRKRMERVQGRKKRRLAALSAQEEEDQVLNRREDVPFGEVVHAPPQLPKSKLRGLPATELANRKVRRHTGMSR</sequence>
<dbReference type="AlphaFoldDB" id="A0A7R8WK49"/>
<evidence type="ECO:0000313" key="2">
    <source>
        <dbReference type="EMBL" id="CAD7232040.1"/>
    </source>
</evidence>
<dbReference type="PANTHER" id="PTHR21838">
    <property type="entry name" value="COILED-COIL DOMAIN-CONTAINING PROTEIN 137"/>
    <property type="match status" value="1"/>
</dbReference>
<evidence type="ECO:0000256" key="1">
    <source>
        <dbReference type="SAM" id="MobiDB-lite"/>
    </source>
</evidence>
<gene>
    <name evidence="2" type="ORF">CTOB1V02_LOCUS9881</name>
</gene>
<organism evidence="2">
    <name type="scientific">Cyprideis torosa</name>
    <dbReference type="NCBI Taxonomy" id="163714"/>
    <lineage>
        <taxon>Eukaryota</taxon>
        <taxon>Metazoa</taxon>
        <taxon>Ecdysozoa</taxon>
        <taxon>Arthropoda</taxon>
        <taxon>Crustacea</taxon>
        <taxon>Oligostraca</taxon>
        <taxon>Ostracoda</taxon>
        <taxon>Podocopa</taxon>
        <taxon>Podocopida</taxon>
        <taxon>Cytherocopina</taxon>
        <taxon>Cytheroidea</taxon>
        <taxon>Cytherideidae</taxon>
        <taxon>Cyprideis</taxon>
    </lineage>
</organism>
<feature type="compositionally biased region" description="Polar residues" evidence="1">
    <location>
        <begin position="57"/>
        <end position="68"/>
    </location>
</feature>
<feature type="compositionally biased region" description="Basic residues" evidence="1">
    <location>
        <begin position="30"/>
        <end position="47"/>
    </location>
</feature>
<feature type="region of interest" description="Disordered" evidence="1">
    <location>
        <begin position="1"/>
        <end position="76"/>
    </location>
</feature>
<proteinExistence type="predicted"/>
<dbReference type="OrthoDB" id="5876637at2759"/>
<dbReference type="PANTHER" id="PTHR21838:SF2">
    <property type="entry name" value="COILED-COIL DOMAIN-CONTAINING PROTEIN 137"/>
    <property type="match status" value="1"/>
</dbReference>
<feature type="compositionally biased region" description="Basic residues" evidence="1">
    <location>
        <begin position="1"/>
        <end position="18"/>
    </location>
</feature>
<dbReference type="EMBL" id="OB664147">
    <property type="protein sequence ID" value="CAD7232040.1"/>
    <property type="molecule type" value="Genomic_DNA"/>
</dbReference>
<feature type="compositionally biased region" description="Basic residues" evidence="1">
    <location>
        <begin position="306"/>
        <end position="316"/>
    </location>
</feature>
<protein>
    <submittedName>
        <fullName evidence="2">Uncharacterized protein</fullName>
    </submittedName>
</protein>
<accession>A0A7R8WK49</accession>
<feature type="compositionally biased region" description="Basic and acidic residues" evidence="1">
    <location>
        <begin position="19"/>
        <end position="29"/>
    </location>
</feature>